<dbReference type="PROSITE" id="PS50893">
    <property type="entry name" value="ABC_TRANSPORTER_2"/>
    <property type="match status" value="1"/>
</dbReference>
<proteinExistence type="inferred from homology"/>
<dbReference type="InterPro" id="IPR017911">
    <property type="entry name" value="MacB-like_ATP-bd"/>
</dbReference>
<keyword evidence="3" id="KW-0547">Nucleotide-binding</keyword>
<dbReference type="Pfam" id="PF00005">
    <property type="entry name" value="ABC_tran"/>
    <property type="match status" value="1"/>
</dbReference>
<evidence type="ECO:0000259" key="5">
    <source>
        <dbReference type="PROSITE" id="PS50893"/>
    </source>
</evidence>
<protein>
    <recommendedName>
        <fullName evidence="5">ABC transporter domain-containing protein</fullName>
    </recommendedName>
</protein>
<dbReference type="GO" id="GO:0022857">
    <property type="term" value="F:transmembrane transporter activity"/>
    <property type="evidence" value="ECO:0007669"/>
    <property type="project" value="TreeGrafter"/>
</dbReference>
<dbReference type="SMART" id="SM00382">
    <property type="entry name" value="AAA"/>
    <property type="match status" value="1"/>
</dbReference>
<dbReference type="InterPro" id="IPR003593">
    <property type="entry name" value="AAA+_ATPase"/>
</dbReference>
<gene>
    <name evidence="6" type="ORF">A2Y85_01455</name>
</gene>
<sequence length="224" mass="25122">MSNILELKCINKVYYLKHETVGVLQELDLKVRTGEFLGIYGPSGCGKSTLLNVIGGLDQPTSGEVYLDGINLLNYRDLELSSIRNTKIGFIFQFHHLLTEFTCLENIMLPGLINGQNHKRVYDKAQELLEKLGIGGKKDRLPDEISGGERQRVAVARALINEPLLILADEPTGNLDDENTSKLMEIFAGLNREGRTIVLVTHSLDFKRVCTINYQLREGQLYGM</sequence>
<dbReference type="GO" id="GO:0005524">
    <property type="term" value="F:ATP binding"/>
    <property type="evidence" value="ECO:0007669"/>
    <property type="project" value="UniProtKB-KW"/>
</dbReference>
<dbReference type="Gene3D" id="3.40.50.300">
    <property type="entry name" value="P-loop containing nucleotide triphosphate hydrolases"/>
    <property type="match status" value="1"/>
</dbReference>
<name>A0A1F4U8Q4_UNCW3</name>
<evidence type="ECO:0000256" key="4">
    <source>
        <dbReference type="ARBA" id="ARBA00022840"/>
    </source>
</evidence>
<dbReference type="InterPro" id="IPR027417">
    <property type="entry name" value="P-loop_NTPase"/>
</dbReference>
<dbReference type="CDD" id="cd03255">
    <property type="entry name" value="ABC_MJ0796_LolCDE_FtsE"/>
    <property type="match status" value="1"/>
</dbReference>
<dbReference type="FunFam" id="3.40.50.300:FF:000032">
    <property type="entry name" value="Export ABC transporter ATP-binding protein"/>
    <property type="match status" value="1"/>
</dbReference>
<dbReference type="Proteomes" id="UP000177025">
    <property type="component" value="Unassembled WGS sequence"/>
</dbReference>
<comment type="similarity">
    <text evidence="1">Belongs to the ABC transporter superfamily.</text>
</comment>
<dbReference type="EMBL" id="MEUM01000110">
    <property type="protein sequence ID" value="OGC41338.1"/>
    <property type="molecule type" value="Genomic_DNA"/>
</dbReference>
<dbReference type="InterPro" id="IPR015854">
    <property type="entry name" value="ABC_transpr_LolD-like"/>
</dbReference>
<feature type="domain" description="ABC transporter" evidence="5">
    <location>
        <begin position="5"/>
        <end position="224"/>
    </location>
</feature>
<dbReference type="PROSITE" id="PS00211">
    <property type="entry name" value="ABC_TRANSPORTER_1"/>
    <property type="match status" value="1"/>
</dbReference>
<dbReference type="InterPro" id="IPR017871">
    <property type="entry name" value="ABC_transporter-like_CS"/>
</dbReference>
<evidence type="ECO:0000256" key="1">
    <source>
        <dbReference type="ARBA" id="ARBA00005417"/>
    </source>
</evidence>
<organism evidence="6 7">
    <name type="scientific">candidate division WOR-3 bacterium RBG_13_43_14</name>
    <dbReference type="NCBI Taxonomy" id="1802590"/>
    <lineage>
        <taxon>Bacteria</taxon>
        <taxon>Bacteria division WOR-3</taxon>
    </lineage>
</organism>
<evidence type="ECO:0000256" key="2">
    <source>
        <dbReference type="ARBA" id="ARBA00022448"/>
    </source>
</evidence>
<comment type="caution">
    <text evidence="6">The sequence shown here is derived from an EMBL/GenBank/DDBJ whole genome shotgun (WGS) entry which is preliminary data.</text>
</comment>
<evidence type="ECO:0000256" key="3">
    <source>
        <dbReference type="ARBA" id="ARBA00022741"/>
    </source>
</evidence>
<dbReference type="AlphaFoldDB" id="A0A1F4U8Q4"/>
<keyword evidence="4" id="KW-0067">ATP-binding</keyword>
<dbReference type="InterPro" id="IPR003439">
    <property type="entry name" value="ABC_transporter-like_ATP-bd"/>
</dbReference>
<reference evidence="6 7" key="1">
    <citation type="journal article" date="2016" name="Nat. Commun.">
        <title>Thousands of microbial genomes shed light on interconnected biogeochemical processes in an aquifer system.</title>
        <authorList>
            <person name="Anantharaman K."/>
            <person name="Brown C.T."/>
            <person name="Hug L.A."/>
            <person name="Sharon I."/>
            <person name="Castelle C.J."/>
            <person name="Probst A.J."/>
            <person name="Thomas B.C."/>
            <person name="Singh A."/>
            <person name="Wilkins M.J."/>
            <person name="Karaoz U."/>
            <person name="Brodie E.L."/>
            <person name="Williams K.H."/>
            <person name="Hubbard S.S."/>
            <person name="Banfield J.F."/>
        </authorList>
    </citation>
    <scope>NUCLEOTIDE SEQUENCE [LARGE SCALE GENOMIC DNA]</scope>
</reference>
<dbReference type="PANTHER" id="PTHR24220:SF689">
    <property type="entry name" value="LIPOPROTEIN-RELEASING SYSTEM ATP-BINDING PROTEIN LOLD"/>
    <property type="match status" value="1"/>
</dbReference>
<evidence type="ECO:0000313" key="6">
    <source>
        <dbReference type="EMBL" id="OGC41338.1"/>
    </source>
</evidence>
<dbReference type="SUPFAM" id="SSF52540">
    <property type="entry name" value="P-loop containing nucleoside triphosphate hydrolases"/>
    <property type="match status" value="1"/>
</dbReference>
<dbReference type="GO" id="GO:0016887">
    <property type="term" value="F:ATP hydrolysis activity"/>
    <property type="evidence" value="ECO:0007669"/>
    <property type="project" value="InterPro"/>
</dbReference>
<dbReference type="GO" id="GO:0098796">
    <property type="term" value="C:membrane protein complex"/>
    <property type="evidence" value="ECO:0007669"/>
    <property type="project" value="UniProtKB-ARBA"/>
</dbReference>
<accession>A0A1F4U8Q4</accession>
<dbReference type="GO" id="GO:0005886">
    <property type="term" value="C:plasma membrane"/>
    <property type="evidence" value="ECO:0007669"/>
    <property type="project" value="TreeGrafter"/>
</dbReference>
<dbReference type="PANTHER" id="PTHR24220">
    <property type="entry name" value="IMPORT ATP-BINDING PROTEIN"/>
    <property type="match status" value="1"/>
</dbReference>
<keyword evidence="2" id="KW-0813">Transport</keyword>
<evidence type="ECO:0000313" key="7">
    <source>
        <dbReference type="Proteomes" id="UP000177025"/>
    </source>
</evidence>